<accession>A0ABT3J5S2</accession>
<proteinExistence type="inferred from homology"/>
<dbReference type="EMBL" id="JAPDOG010000014">
    <property type="protein sequence ID" value="MCW3783033.1"/>
    <property type="molecule type" value="Genomic_DNA"/>
</dbReference>
<comment type="similarity">
    <text evidence="1 2">Belongs to the UPF0145 family.</text>
</comment>
<reference evidence="3 4" key="1">
    <citation type="submission" date="2022-10" db="EMBL/GenBank/DDBJ databases">
        <title>Defluviimonas sp. CAU 1641 isolated from mud.</title>
        <authorList>
            <person name="Kim W."/>
        </authorList>
    </citation>
    <scope>NUCLEOTIDE SEQUENCE [LARGE SCALE GENOMIC DNA]</scope>
    <source>
        <strain evidence="3 4">CAU 1641</strain>
    </source>
</reference>
<evidence type="ECO:0000313" key="3">
    <source>
        <dbReference type="EMBL" id="MCW3783033.1"/>
    </source>
</evidence>
<name>A0ABT3J5S2_9RHOB</name>
<evidence type="ECO:0000313" key="4">
    <source>
        <dbReference type="Proteomes" id="UP001207582"/>
    </source>
</evidence>
<sequence>MLHKSEGVRPVLIITSEVPAGRQIAEVLGLVQGSAVRGRHIGWDIVASLRQILGGEMVEYSRLLQDTRRAAISRMVQEARILGADAIVAMRFQSSTIAAATAEMVAYGTAVRLR</sequence>
<comment type="caution">
    <text evidence="3">The sequence shown here is derived from an EMBL/GenBank/DDBJ whole genome shotgun (WGS) entry which is preliminary data.</text>
</comment>
<dbReference type="Proteomes" id="UP001207582">
    <property type="component" value="Unassembled WGS sequence"/>
</dbReference>
<keyword evidence="4" id="KW-1185">Reference proteome</keyword>
<dbReference type="SUPFAM" id="SSF117782">
    <property type="entry name" value="YbjQ-like"/>
    <property type="match status" value="1"/>
</dbReference>
<dbReference type="Pfam" id="PF01906">
    <property type="entry name" value="YbjQ_1"/>
    <property type="match status" value="1"/>
</dbReference>
<evidence type="ECO:0000256" key="2">
    <source>
        <dbReference type="HAMAP-Rule" id="MF_00338"/>
    </source>
</evidence>
<dbReference type="HAMAP" id="MF_00338">
    <property type="entry name" value="UPF0145"/>
    <property type="match status" value="1"/>
</dbReference>
<protein>
    <recommendedName>
        <fullName evidence="2">UPF0145 protein OM960_15900</fullName>
    </recommendedName>
</protein>
<dbReference type="InterPro" id="IPR035439">
    <property type="entry name" value="UPF0145_dom_sf"/>
</dbReference>
<dbReference type="Gene3D" id="3.30.110.70">
    <property type="entry name" value="Hypothetical protein apc22750. Chain B"/>
    <property type="match status" value="1"/>
</dbReference>
<gene>
    <name evidence="3" type="ORF">OM960_15900</name>
</gene>
<dbReference type="PANTHER" id="PTHR34068">
    <property type="entry name" value="UPF0145 PROTEIN YBJQ"/>
    <property type="match status" value="1"/>
</dbReference>
<dbReference type="InterPro" id="IPR002765">
    <property type="entry name" value="UPF0145_YbjQ-like"/>
</dbReference>
<organism evidence="3 4">
    <name type="scientific">Defluviimonas salinarum</name>
    <dbReference type="NCBI Taxonomy" id="2992147"/>
    <lineage>
        <taxon>Bacteria</taxon>
        <taxon>Pseudomonadati</taxon>
        <taxon>Pseudomonadota</taxon>
        <taxon>Alphaproteobacteria</taxon>
        <taxon>Rhodobacterales</taxon>
        <taxon>Paracoccaceae</taxon>
        <taxon>Albidovulum</taxon>
    </lineage>
</organism>
<dbReference type="PANTHER" id="PTHR34068:SF2">
    <property type="entry name" value="UPF0145 PROTEIN SCO3412"/>
    <property type="match status" value="1"/>
</dbReference>
<dbReference type="RefSeq" id="WP_264772668.1">
    <property type="nucleotide sequence ID" value="NZ_JAPDOG010000014.1"/>
</dbReference>
<evidence type="ECO:0000256" key="1">
    <source>
        <dbReference type="ARBA" id="ARBA00010751"/>
    </source>
</evidence>